<dbReference type="PANTHER" id="PTHR31635:SF196">
    <property type="entry name" value="REVERSE TRANSCRIPTASE DOMAIN-CONTAINING PROTEIN-RELATED"/>
    <property type="match status" value="1"/>
</dbReference>
<reference evidence="1" key="2">
    <citation type="submission" date="2014-03" db="EMBL/GenBank/DDBJ databases">
        <authorList>
            <person name="Genoscope - CEA"/>
        </authorList>
    </citation>
    <scope>NUCLEOTIDE SEQUENCE</scope>
</reference>
<reference evidence="1" key="1">
    <citation type="journal article" date="2014" name="Nat. Commun.">
        <title>The rainbow trout genome provides novel insights into evolution after whole-genome duplication in vertebrates.</title>
        <authorList>
            <person name="Berthelot C."/>
            <person name="Brunet F."/>
            <person name="Chalopin D."/>
            <person name="Juanchich A."/>
            <person name="Bernard M."/>
            <person name="Noel B."/>
            <person name="Bento P."/>
            <person name="Da Silva C."/>
            <person name="Labadie K."/>
            <person name="Alberti A."/>
            <person name="Aury J.M."/>
            <person name="Louis A."/>
            <person name="Dehais P."/>
            <person name="Bardou P."/>
            <person name="Montfort J."/>
            <person name="Klopp C."/>
            <person name="Cabau C."/>
            <person name="Gaspin C."/>
            <person name="Thorgaard G.H."/>
            <person name="Boussaha M."/>
            <person name="Quillet E."/>
            <person name="Guyomard R."/>
            <person name="Galiana D."/>
            <person name="Bobe J."/>
            <person name="Volff J.N."/>
            <person name="Genet C."/>
            <person name="Wincker P."/>
            <person name="Jaillon O."/>
            <person name="Roest Crollius H."/>
            <person name="Guiguen Y."/>
        </authorList>
    </citation>
    <scope>NUCLEOTIDE SEQUENCE [LARGE SCALE GENOMIC DNA]</scope>
</reference>
<dbReference type="Proteomes" id="UP000193380">
    <property type="component" value="Unassembled WGS sequence"/>
</dbReference>
<dbReference type="AlphaFoldDB" id="A0A060Y8R9"/>
<dbReference type="EMBL" id="FR908394">
    <property type="protein sequence ID" value="CDQ88136.1"/>
    <property type="molecule type" value="Genomic_DNA"/>
</dbReference>
<protein>
    <submittedName>
        <fullName evidence="1">Uncharacterized protein</fullName>
    </submittedName>
</protein>
<evidence type="ECO:0000313" key="1">
    <source>
        <dbReference type="EMBL" id="CDQ88136.1"/>
    </source>
</evidence>
<accession>A0A060Y8R9</accession>
<gene>
    <name evidence="1" type="ORF">GSONMT00032911001</name>
</gene>
<dbReference type="PaxDb" id="8022-A0A060Y8R9"/>
<dbReference type="STRING" id="8022.A0A060Y8R9"/>
<proteinExistence type="predicted"/>
<sequence length="269" mass="31715">MDGCSIIWSKRKPRLKMAILQLPSSMGGLDLPNIRFYQWCAHLCYISDWITNDDSSIWLDIETSLSKYPLQDLLFFRSFKSVEDHCNNPVTLNTLKVWRSVQRFLGRSKLTSALTPILNNPDLSPGWLDAGFNFWLNKGISRLNDLFADKILLSFEQMVEKYRLTKQDFFRFLQVRHYILKSTTLIGNPDVSVIERMLYDTYNTLRSFSAVNTQRVKQVWEKELSVTIDEEMWEDIWRYAKTISICNRTRAIQLRIIHRLHISPNRRAP</sequence>
<organism evidence="1 2">
    <name type="scientific">Oncorhynchus mykiss</name>
    <name type="common">Rainbow trout</name>
    <name type="synonym">Salmo gairdneri</name>
    <dbReference type="NCBI Taxonomy" id="8022"/>
    <lineage>
        <taxon>Eukaryota</taxon>
        <taxon>Metazoa</taxon>
        <taxon>Chordata</taxon>
        <taxon>Craniata</taxon>
        <taxon>Vertebrata</taxon>
        <taxon>Euteleostomi</taxon>
        <taxon>Actinopterygii</taxon>
        <taxon>Neopterygii</taxon>
        <taxon>Teleostei</taxon>
        <taxon>Protacanthopterygii</taxon>
        <taxon>Salmoniformes</taxon>
        <taxon>Salmonidae</taxon>
        <taxon>Salmoninae</taxon>
        <taxon>Oncorhynchus</taxon>
    </lineage>
</organism>
<dbReference type="PANTHER" id="PTHR31635">
    <property type="entry name" value="REVERSE TRANSCRIPTASE DOMAIN-CONTAINING PROTEIN-RELATED"/>
    <property type="match status" value="1"/>
</dbReference>
<evidence type="ECO:0000313" key="2">
    <source>
        <dbReference type="Proteomes" id="UP000193380"/>
    </source>
</evidence>
<name>A0A060Y8R9_ONCMY</name>